<accession>A0A8S5V9E3</accession>
<organism evidence="1">
    <name type="scientific">Siphoviridae sp. ct2D011</name>
    <dbReference type="NCBI Taxonomy" id="2825314"/>
    <lineage>
        <taxon>Viruses</taxon>
        <taxon>Duplodnaviria</taxon>
        <taxon>Heunggongvirae</taxon>
        <taxon>Uroviricota</taxon>
        <taxon>Caudoviricetes</taxon>
    </lineage>
</organism>
<dbReference type="EMBL" id="BK016226">
    <property type="protein sequence ID" value="DAG03312.1"/>
    <property type="molecule type" value="Genomic_DNA"/>
</dbReference>
<reference evidence="1" key="1">
    <citation type="journal article" date="2021" name="Proc. Natl. Acad. Sci. U.S.A.">
        <title>A Catalog of Tens of Thousands of Viruses from Human Metagenomes Reveals Hidden Associations with Chronic Diseases.</title>
        <authorList>
            <person name="Tisza M.J."/>
            <person name="Buck C.B."/>
        </authorList>
    </citation>
    <scope>NUCLEOTIDE SEQUENCE</scope>
    <source>
        <strain evidence="1">Ct2D011</strain>
    </source>
</reference>
<evidence type="ECO:0000313" key="1">
    <source>
        <dbReference type="EMBL" id="DAG03312.1"/>
    </source>
</evidence>
<proteinExistence type="predicted"/>
<protein>
    <submittedName>
        <fullName evidence="1">Uncharacterized protein</fullName>
    </submittedName>
</protein>
<sequence>MITITEDLNNKKYSFKDVEIGTLFKTDNELCLKVSNEQAFNIDYCILEDIRPERIVDYIITKGELTITSINYFKEGV</sequence>
<name>A0A8S5V9E3_9CAUD</name>